<proteinExistence type="predicted"/>
<name>A0A0G4EEV5_VITBC</name>
<dbReference type="AlphaFoldDB" id="A0A0G4EEV5"/>
<organism evidence="3 4">
    <name type="scientific">Vitrella brassicaformis (strain CCMP3155)</name>
    <dbReference type="NCBI Taxonomy" id="1169540"/>
    <lineage>
        <taxon>Eukaryota</taxon>
        <taxon>Sar</taxon>
        <taxon>Alveolata</taxon>
        <taxon>Colpodellida</taxon>
        <taxon>Vitrellaceae</taxon>
        <taxon>Vitrella</taxon>
    </lineage>
</organism>
<evidence type="ECO:0000256" key="1">
    <source>
        <dbReference type="SAM" id="MobiDB-lite"/>
    </source>
</evidence>
<evidence type="ECO:0000256" key="2">
    <source>
        <dbReference type="SAM" id="SignalP"/>
    </source>
</evidence>
<evidence type="ECO:0000313" key="4">
    <source>
        <dbReference type="Proteomes" id="UP000041254"/>
    </source>
</evidence>
<keyword evidence="4" id="KW-1185">Reference proteome</keyword>
<feature type="signal peptide" evidence="2">
    <location>
        <begin position="1"/>
        <end position="26"/>
    </location>
</feature>
<sequence>MKGLLGSRVLLLPLFGLLLLGSAANGQIARKICGGSCPVAKAYAVVDNAVNAALEPIKEDFPNDRFFNKTVERFTNAIFNQLRAVNQHIGSAGESLPKFEIQGPRISFVPTAVTLGDLASETIDLTFQALFPNLLFGDPFNVFPKVLDSAILLEDGFITISGFLSNLTNNAVDDTFDVVINTFVDINDTIFKGKEDTGLADIDIYEDIVQDIVDKTDIVDDLGLDKTDDNEDDGADEEDENATKALDAMFDKLAEQMEIENPRVAVSADGKQVKLSFPKRKAAAEGDKLTKPLTKPAIQRPSVDEPGLLKLLKPYQDAVKEEEETRRELQRRYRRAPHRGPEEAAHAEGFLPFGDPVKDTVAKLVKKPITEAPTQEKVPNLVVPTIVPGQDGVFPRLDELVDAVPSTTLGDALRAIGVPITQRYVNSTVGQVQNAIGDIVNSIEEFATAYLTKENIDRLELEPIVSAVEQATVALSPLYQVNETDPIWTFAKSITENVWQTSELVDRPEAQRIVDDEVQNRIVDAIACAIIGNANSDKCPVDSAFPVPPETVVTTPAPGGDLNSFGFPQCIEVTGYQPLCEPVNDRGGLGCISGRSLEPQNFDGVYTFVFLDEAGFPVYSKGLATTNVIVNFPFDQSISQLLLSRTPGEVGSNSVLPEVGTFGSITANVDDFSNIGIGQRPPFATTTAGEGESIAPIGCDLNDPQAGEGFPQCLTGGTWVLARAGSGTCTGNLVQGGASCFFGLPSPQVDQITITPVPCSNNDGPLAPGFPID</sequence>
<dbReference type="Proteomes" id="UP000041254">
    <property type="component" value="Unassembled WGS sequence"/>
</dbReference>
<keyword evidence="2" id="KW-0732">Signal</keyword>
<dbReference type="EMBL" id="CDMY01000221">
    <property type="protein sequence ID" value="CEL94546.1"/>
    <property type="molecule type" value="Genomic_DNA"/>
</dbReference>
<dbReference type="VEuPathDB" id="CryptoDB:Vbra_7272"/>
<protein>
    <submittedName>
        <fullName evidence="3">Uncharacterized protein</fullName>
    </submittedName>
</protein>
<accession>A0A0G4EEV5</accession>
<dbReference type="InParanoid" id="A0A0G4EEV5"/>
<evidence type="ECO:0000313" key="3">
    <source>
        <dbReference type="EMBL" id="CEL94546.1"/>
    </source>
</evidence>
<gene>
    <name evidence="3" type="ORF">Vbra_7272</name>
</gene>
<feature type="region of interest" description="Disordered" evidence="1">
    <location>
        <begin position="321"/>
        <end position="343"/>
    </location>
</feature>
<reference evidence="3 4" key="1">
    <citation type="submission" date="2014-11" db="EMBL/GenBank/DDBJ databases">
        <authorList>
            <person name="Zhu J."/>
            <person name="Qi W."/>
            <person name="Song R."/>
        </authorList>
    </citation>
    <scope>NUCLEOTIDE SEQUENCE [LARGE SCALE GENOMIC DNA]</scope>
</reference>
<feature type="chain" id="PRO_5005187022" evidence="2">
    <location>
        <begin position="27"/>
        <end position="773"/>
    </location>
</feature>
<dbReference type="PhylomeDB" id="A0A0G4EEV5"/>